<dbReference type="SUPFAM" id="SSF47240">
    <property type="entry name" value="Ferritin-like"/>
    <property type="match status" value="1"/>
</dbReference>
<protein>
    <recommendedName>
        <fullName evidence="6">Ferritin</fullName>
    </recommendedName>
</protein>
<dbReference type="InterPro" id="IPR001519">
    <property type="entry name" value="Ferritin"/>
</dbReference>
<keyword evidence="2 5" id="KW-0479">Metal-binding</keyword>
<dbReference type="PANTHER" id="PTHR11431:SF127">
    <property type="entry name" value="BACTERIAL NON-HEME FERRITIN"/>
    <property type="match status" value="1"/>
</dbReference>
<dbReference type="Proteomes" id="UP000275256">
    <property type="component" value="Unassembled WGS sequence"/>
</dbReference>
<dbReference type="Gene3D" id="1.20.1260.10">
    <property type="match status" value="1"/>
</dbReference>
<dbReference type="InterPro" id="IPR009040">
    <property type="entry name" value="Ferritin-like_diiron"/>
</dbReference>
<keyword evidence="3" id="KW-0560">Oxidoreductase</keyword>
<dbReference type="EMBL" id="REFW01000001">
    <property type="protein sequence ID" value="RMB61243.1"/>
    <property type="molecule type" value="Genomic_DNA"/>
</dbReference>
<feature type="binding site" evidence="5">
    <location>
        <position position="51"/>
    </location>
    <ligand>
        <name>Fe cation</name>
        <dbReference type="ChEBI" id="CHEBI:24875"/>
        <label>1</label>
    </ligand>
</feature>
<dbReference type="AlphaFoldDB" id="A0A3M0GI22"/>
<dbReference type="GO" id="GO:0006879">
    <property type="term" value="P:intracellular iron ion homeostasis"/>
    <property type="evidence" value="ECO:0007669"/>
    <property type="project" value="UniProtKB-KW"/>
</dbReference>
<dbReference type="CDD" id="cd01055">
    <property type="entry name" value="Nonheme_Ferritin"/>
    <property type="match status" value="1"/>
</dbReference>
<dbReference type="PROSITE" id="PS50905">
    <property type="entry name" value="FERRITIN_LIKE"/>
    <property type="match status" value="1"/>
</dbReference>
<dbReference type="Pfam" id="PF00210">
    <property type="entry name" value="Ferritin"/>
    <property type="match status" value="1"/>
</dbReference>
<gene>
    <name evidence="8" type="ORF">EAX62_00790</name>
</gene>
<dbReference type="InterPro" id="IPR008331">
    <property type="entry name" value="Ferritin_DPS_dom"/>
</dbReference>
<feature type="binding site" evidence="5">
    <location>
        <position position="128"/>
    </location>
    <ligand>
        <name>Fe cation</name>
        <dbReference type="ChEBI" id="CHEBI:24875"/>
        <label>1</label>
    </ligand>
</feature>
<dbReference type="InterPro" id="IPR041719">
    <property type="entry name" value="Ferritin_prok"/>
</dbReference>
<dbReference type="RefSeq" id="WP_121899789.1">
    <property type="nucleotide sequence ID" value="NZ_REFW01000001.1"/>
</dbReference>
<dbReference type="GO" id="GO:0008199">
    <property type="term" value="F:ferric iron binding"/>
    <property type="evidence" value="ECO:0007669"/>
    <property type="project" value="InterPro"/>
</dbReference>
<proteinExistence type="predicted"/>
<feature type="binding site" evidence="5">
    <location>
        <position position="18"/>
    </location>
    <ligand>
        <name>Fe cation</name>
        <dbReference type="ChEBI" id="CHEBI:24875"/>
        <label>1</label>
    </ligand>
</feature>
<dbReference type="GO" id="GO:0005829">
    <property type="term" value="C:cytosol"/>
    <property type="evidence" value="ECO:0007669"/>
    <property type="project" value="TreeGrafter"/>
</dbReference>
<evidence type="ECO:0000256" key="3">
    <source>
        <dbReference type="ARBA" id="ARBA00023002"/>
    </source>
</evidence>
<name>A0A3M0GI22_9ACTN</name>
<organism evidence="8 9">
    <name type="scientific">Tessaracoccus antarcticus</name>
    <dbReference type="NCBI Taxonomy" id="2479848"/>
    <lineage>
        <taxon>Bacteria</taxon>
        <taxon>Bacillati</taxon>
        <taxon>Actinomycetota</taxon>
        <taxon>Actinomycetes</taxon>
        <taxon>Propionibacteriales</taxon>
        <taxon>Propionibacteriaceae</taxon>
        <taxon>Tessaracoccus</taxon>
    </lineage>
</organism>
<evidence type="ECO:0000313" key="8">
    <source>
        <dbReference type="EMBL" id="RMB61243.1"/>
    </source>
</evidence>
<evidence type="ECO:0000313" key="9">
    <source>
        <dbReference type="Proteomes" id="UP000275256"/>
    </source>
</evidence>
<accession>A0A3M0GI22</accession>
<keyword evidence="4 5" id="KW-0408">Iron</keyword>
<dbReference type="GO" id="GO:0004322">
    <property type="term" value="F:ferroxidase activity"/>
    <property type="evidence" value="ECO:0007669"/>
    <property type="project" value="TreeGrafter"/>
</dbReference>
<evidence type="ECO:0000256" key="6">
    <source>
        <dbReference type="RuleBase" id="RU361145"/>
    </source>
</evidence>
<evidence type="ECO:0000256" key="1">
    <source>
        <dbReference type="ARBA" id="ARBA00022434"/>
    </source>
</evidence>
<dbReference type="InterPro" id="IPR012347">
    <property type="entry name" value="Ferritin-like"/>
</dbReference>
<evidence type="ECO:0000256" key="2">
    <source>
        <dbReference type="ARBA" id="ARBA00022723"/>
    </source>
</evidence>
<evidence type="ECO:0000259" key="7">
    <source>
        <dbReference type="PROSITE" id="PS50905"/>
    </source>
</evidence>
<sequence length="172" mass="19003">MTLTDELAQAFNNQVTMEFEAAIVYRQLAIDMDAIDLPGIAGWFKAQAEEEQVHAEKFVVHMLDRGATPLIQPLTPSGQHATSVLTAFEASLAHEKKVSESIREIYRLAQRTGDIDSLPLLNWFVDEQLEEESTVSAIIGRIRMIGEDGNGLLRLDSELGRRPGAETAIGRA</sequence>
<dbReference type="OrthoDB" id="9801481at2"/>
<dbReference type="PANTHER" id="PTHR11431">
    <property type="entry name" value="FERRITIN"/>
    <property type="match status" value="1"/>
</dbReference>
<comment type="caution">
    <text evidence="8">The sequence shown here is derived from an EMBL/GenBank/DDBJ whole genome shotgun (WGS) entry which is preliminary data.</text>
</comment>
<feature type="binding site" evidence="5">
    <location>
        <position position="54"/>
    </location>
    <ligand>
        <name>Fe cation</name>
        <dbReference type="ChEBI" id="CHEBI:24875"/>
        <label>1</label>
    </ligand>
</feature>
<reference evidence="8 9" key="1">
    <citation type="submission" date="2018-10" db="EMBL/GenBank/DDBJ databases">
        <title>Tessaracoccus antarcticuss sp. nov., isolated from sediment.</title>
        <authorList>
            <person name="Zhou L.Y."/>
            <person name="Du Z.J."/>
        </authorList>
    </citation>
    <scope>NUCLEOTIDE SEQUENCE [LARGE SCALE GENOMIC DNA]</scope>
    <source>
        <strain evidence="8 9">JDX10</strain>
    </source>
</reference>
<keyword evidence="9" id="KW-1185">Reference proteome</keyword>
<evidence type="ECO:0000256" key="4">
    <source>
        <dbReference type="ARBA" id="ARBA00023004"/>
    </source>
</evidence>
<keyword evidence="1 6" id="KW-0409">Iron storage</keyword>
<dbReference type="GO" id="GO:0006826">
    <property type="term" value="P:iron ion transport"/>
    <property type="evidence" value="ECO:0007669"/>
    <property type="project" value="InterPro"/>
</dbReference>
<feature type="domain" description="Ferritin-like diiron" evidence="7">
    <location>
        <begin position="1"/>
        <end position="146"/>
    </location>
</feature>
<dbReference type="InterPro" id="IPR009078">
    <property type="entry name" value="Ferritin-like_SF"/>
</dbReference>
<evidence type="ECO:0000256" key="5">
    <source>
        <dbReference type="PIRSR" id="PIRSR601519-1"/>
    </source>
</evidence>
<dbReference type="GO" id="GO:0008198">
    <property type="term" value="F:ferrous iron binding"/>
    <property type="evidence" value="ECO:0007669"/>
    <property type="project" value="TreeGrafter"/>
</dbReference>
<feature type="binding site" evidence="5">
    <location>
        <position position="95"/>
    </location>
    <ligand>
        <name>Fe cation</name>
        <dbReference type="ChEBI" id="CHEBI:24875"/>
        <label>1</label>
    </ligand>
</feature>